<dbReference type="PANTHER" id="PTHR45436:SF5">
    <property type="entry name" value="SENSOR HISTIDINE KINASE TRCS"/>
    <property type="match status" value="1"/>
</dbReference>
<evidence type="ECO:0000256" key="6">
    <source>
        <dbReference type="ARBA" id="ARBA00022692"/>
    </source>
</evidence>
<dbReference type="OrthoDB" id="9786919at2"/>
<sequence length="455" mass="49066">MRSPAWSLRLRVALAFLLTTALAMVALGVFVQLRVSNALEERLRDQVETELDRLLLVPPPERATAVGRLAADVHAQVLDADGDVLGSSPELPGRMVDPDEVGTGYSDARISVYDDFYDEDDDEGEPDEGEPPEVEGENVVLYVKRDGDQVLVVATNRQDADRAVSAVRRQLLVSGPVALAVAGLLGYFVAGLGLRPIERMRARAATISSRSAGERLPVPAAAELRRLALTLNAMLDRLDEGLERERRFVADASHELRTPLALLLTEVELALSGPRSQDELVEALQSAEEEVRRLIAMSEGLLALASADAGQLQLQSEELDVAAVAVDVVRRFRATAEASSRSVTFTGDPSVPVAGDEERLTRVVSNLVDNALRHGAGDVEVRVVNGPEVVVEVSDEGAGFQEERPFERFASSHGSVGLGLAIVDEIVRAHGGTIGIDRVRGRTVVRLTLPPLSRR</sequence>
<dbReference type="Pfam" id="PF00512">
    <property type="entry name" value="HisKA"/>
    <property type="match status" value="1"/>
</dbReference>
<comment type="catalytic activity">
    <reaction evidence="1">
        <text>ATP + protein L-histidine = ADP + protein N-phospho-L-histidine.</text>
        <dbReference type="EC" id="2.7.13.3"/>
    </reaction>
</comment>
<dbReference type="InterPro" id="IPR003661">
    <property type="entry name" value="HisK_dim/P_dom"/>
</dbReference>
<dbReference type="RefSeq" id="WP_109695721.1">
    <property type="nucleotide sequence ID" value="NZ_QGDD01000008.1"/>
</dbReference>
<keyword evidence="8 11" id="KW-1133">Transmembrane helix</keyword>
<comment type="caution">
    <text evidence="14">The sequence shown here is derived from an EMBL/GenBank/DDBJ whole genome shotgun (WGS) entry which is preliminary data.</text>
</comment>
<dbReference type="SUPFAM" id="SSF47384">
    <property type="entry name" value="Homodimeric domain of signal transducing histidine kinase"/>
    <property type="match status" value="1"/>
</dbReference>
<evidence type="ECO:0000256" key="3">
    <source>
        <dbReference type="ARBA" id="ARBA00012438"/>
    </source>
</evidence>
<dbReference type="InterPro" id="IPR004358">
    <property type="entry name" value="Sig_transdc_His_kin-like_C"/>
</dbReference>
<dbReference type="EC" id="2.7.13.3" evidence="3"/>
<protein>
    <recommendedName>
        <fullName evidence="3">histidine kinase</fullName>
        <ecNumber evidence="3">2.7.13.3</ecNumber>
    </recommendedName>
</protein>
<dbReference type="SMART" id="SM00304">
    <property type="entry name" value="HAMP"/>
    <property type="match status" value="1"/>
</dbReference>
<dbReference type="CDD" id="cd06225">
    <property type="entry name" value="HAMP"/>
    <property type="match status" value="1"/>
</dbReference>
<evidence type="ECO:0000313" key="15">
    <source>
        <dbReference type="Proteomes" id="UP000245507"/>
    </source>
</evidence>
<name>A0A316TBD8_9ACTN</name>
<accession>A0A316TBD8</accession>
<gene>
    <name evidence="14" type="ORF">DJ010_16320</name>
</gene>
<dbReference type="InterPro" id="IPR003594">
    <property type="entry name" value="HATPase_dom"/>
</dbReference>
<dbReference type="GO" id="GO:0000155">
    <property type="term" value="F:phosphorelay sensor kinase activity"/>
    <property type="evidence" value="ECO:0007669"/>
    <property type="project" value="InterPro"/>
</dbReference>
<dbReference type="PANTHER" id="PTHR45436">
    <property type="entry name" value="SENSOR HISTIDINE KINASE YKOH"/>
    <property type="match status" value="1"/>
</dbReference>
<dbReference type="CDD" id="cd00082">
    <property type="entry name" value="HisKA"/>
    <property type="match status" value="1"/>
</dbReference>
<organism evidence="14 15">
    <name type="scientific">Nocardioides silvaticus</name>
    <dbReference type="NCBI Taxonomy" id="2201891"/>
    <lineage>
        <taxon>Bacteria</taxon>
        <taxon>Bacillati</taxon>
        <taxon>Actinomycetota</taxon>
        <taxon>Actinomycetes</taxon>
        <taxon>Propionibacteriales</taxon>
        <taxon>Nocardioidaceae</taxon>
        <taxon>Nocardioides</taxon>
    </lineage>
</organism>
<keyword evidence="4" id="KW-0597">Phosphoprotein</keyword>
<dbReference type="Pfam" id="PF02518">
    <property type="entry name" value="HATPase_c"/>
    <property type="match status" value="1"/>
</dbReference>
<evidence type="ECO:0000259" key="12">
    <source>
        <dbReference type="PROSITE" id="PS50109"/>
    </source>
</evidence>
<dbReference type="InterPro" id="IPR003660">
    <property type="entry name" value="HAMP_dom"/>
</dbReference>
<keyword evidence="15" id="KW-1185">Reference proteome</keyword>
<keyword evidence="10 11" id="KW-0472">Membrane</keyword>
<dbReference type="InterPro" id="IPR036097">
    <property type="entry name" value="HisK_dim/P_sf"/>
</dbReference>
<reference evidence="14 15" key="1">
    <citation type="submission" date="2018-05" db="EMBL/GenBank/DDBJ databases">
        <title>Nocardioides silvaticus genome.</title>
        <authorList>
            <person name="Li C."/>
            <person name="Wang G."/>
        </authorList>
    </citation>
    <scope>NUCLEOTIDE SEQUENCE [LARGE SCALE GENOMIC DNA]</scope>
    <source>
        <strain evidence="14 15">CCTCC AB 2018079</strain>
    </source>
</reference>
<dbReference type="Gene3D" id="1.10.287.130">
    <property type="match status" value="1"/>
</dbReference>
<keyword evidence="7" id="KW-0418">Kinase</keyword>
<dbReference type="FunFam" id="1.10.287.130:FF:000001">
    <property type="entry name" value="Two-component sensor histidine kinase"/>
    <property type="match status" value="1"/>
</dbReference>
<dbReference type="SUPFAM" id="SSF55874">
    <property type="entry name" value="ATPase domain of HSP90 chaperone/DNA topoisomerase II/histidine kinase"/>
    <property type="match status" value="1"/>
</dbReference>
<evidence type="ECO:0000256" key="10">
    <source>
        <dbReference type="ARBA" id="ARBA00023136"/>
    </source>
</evidence>
<comment type="subcellular location">
    <subcellularLocation>
        <location evidence="2">Cell membrane</location>
    </subcellularLocation>
</comment>
<keyword evidence="5" id="KW-0808">Transferase</keyword>
<evidence type="ECO:0000256" key="8">
    <source>
        <dbReference type="ARBA" id="ARBA00022989"/>
    </source>
</evidence>
<dbReference type="Pfam" id="PF00672">
    <property type="entry name" value="HAMP"/>
    <property type="match status" value="1"/>
</dbReference>
<feature type="transmembrane region" description="Helical" evidence="11">
    <location>
        <begin position="171"/>
        <end position="194"/>
    </location>
</feature>
<dbReference type="Proteomes" id="UP000245507">
    <property type="component" value="Unassembled WGS sequence"/>
</dbReference>
<proteinExistence type="predicted"/>
<feature type="domain" description="HAMP" evidence="13">
    <location>
        <begin position="191"/>
        <end position="243"/>
    </location>
</feature>
<keyword evidence="6 11" id="KW-0812">Transmembrane</keyword>
<dbReference type="AlphaFoldDB" id="A0A316TBD8"/>
<dbReference type="CDD" id="cd00075">
    <property type="entry name" value="HATPase"/>
    <property type="match status" value="1"/>
</dbReference>
<evidence type="ECO:0000256" key="1">
    <source>
        <dbReference type="ARBA" id="ARBA00000085"/>
    </source>
</evidence>
<feature type="domain" description="Histidine kinase" evidence="12">
    <location>
        <begin position="251"/>
        <end position="453"/>
    </location>
</feature>
<evidence type="ECO:0000256" key="4">
    <source>
        <dbReference type="ARBA" id="ARBA00022553"/>
    </source>
</evidence>
<dbReference type="InterPro" id="IPR005467">
    <property type="entry name" value="His_kinase_dom"/>
</dbReference>
<evidence type="ECO:0000259" key="13">
    <source>
        <dbReference type="PROSITE" id="PS50885"/>
    </source>
</evidence>
<dbReference type="Gene3D" id="6.10.340.10">
    <property type="match status" value="1"/>
</dbReference>
<dbReference type="EMBL" id="QGDD01000008">
    <property type="protein sequence ID" value="PWN01617.1"/>
    <property type="molecule type" value="Genomic_DNA"/>
</dbReference>
<evidence type="ECO:0000256" key="7">
    <source>
        <dbReference type="ARBA" id="ARBA00022777"/>
    </source>
</evidence>
<dbReference type="Gene3D" id="3.30.565.10">
    <property type="entry name" value="Histidine kinase-like ATPase, C-terminal domain"/>
    <property type="match status" value="1"/>
</dbReference>
<evidence type="ECO:0000256" key="9">
    <source>
        <dbReference type="ARBA" id="ARBA00023012"/>
    </source>
</evidence>
<evidence type="ECO:0000256" key="5">
    <source>
        <dbReference type="ARBA" id="ARBA00022679"/>
    </source>
</evidence>
<dbReference type="SMART" id="SM00388">
    <property type="entry name" value="HisKA"/>
    <property type="match status" value="1"/>
</dbReference>
<keyword evidence="9" id="KW-0902">Two-component regulatory system</keyword>
<evidence type="ECO:0000256" key="11">
    <source>
        <dbReference type="SAM" id="Phobius"/>
    </source>
</evidence>
<dbReference type="PROSITE" id="PS50109">
    <property type="entry name" value="HIS_KIN"/>
    <property type="match status" value="1"/>
</dbReference>
<dbReference type="InterPro" id="IPR036890">
    <property type="entry name" value="HATPase_C_sf"/>
</dbReference>
<dbReference type="InterPro" id="IPR050428">
    <property type="entry name" value="TCS_sensor_his_kinase"/>
</dbReference>
<dbReference type="SMART" id="SM00387">
    <property type="entry name" value="HATPase_c"/>
    <property type="match status" value="1"/>
</dbReference>
<evidence type="ECO:0000313" key="14">
    <source>
        <dbReference type="EMBL" id="PWN01617.1"/>
    </source>
</evidence>
<dbReference type="PRINTS" id="PR00344">
    <property type="entry name" value="BCTRLSENSOR"/>
</dbReference>
<evidence type="ECO:0000256" key="2">
    <source>
        <dbReference type="ARBA" id="ARBA00004236"/>
    </source>
</evidence>
<dbReference type="PROSITE" id="PS50885">
    <property type="entry name" value="HAMP"/>
    <property type="match status" value="1"/>
</dbReference>
<dbReference type="GO" id="GO:0005886">
    <property type="term" value="C:plasma membrane"/>
    <property type="evidence" value="ECO:0007669"/>
    <property type="project" value="UniProtKB-SubCell"/>
</dbReference>